<keyword evidence="5" id="KW-1185">Reference proteome</keyword>
<feature type="region of interest" description="Disordered" evidence="2">
    <location>
        <begin position="487"/>
        <end position="508"/>
    </location>
</feature>
<evidence type="ECO:0000256" key="1">
    <source>
        <dbReference type="ARBA" id="ARBA00022729"/>
    </source>
</evidence>
<evidence type="ECO:0000256" key="2">
    <source>
        <dbReference type="SAM" id="MobiDB-lite"/>
    </source>
</evidence>
<dbReference type="AlphaFoldDB" id="A0A0B4E7W3"/>
<dbReference type="OrthoDB" id="9805760at2"/>
<dbReference type="Pfam" id="PF18962">
    <property type="entry name" value="Por_Secre_tail"/>
    <property type="match status" value="1"/>
</dbReference>
<protein>
    <recommendedName>
        <fullName evidence="3">Secretion system C-terminal sorting domain-containing protein</fullName>
    </recommendedName>
</protein>
<gene>
    <name evidence="4" type="ORF">RM51_11040</name>
</gene>
<name>A0A0B4E7W3_9FLAO</name>
<keyword evidence="1" id="KW-0732">Signal</keyword>
<dbReference type="SUPFAM" id="SSF63829">
    <property type="entry name" value="Calcium-dependent phosphotriesterase"/>
    <property type="match status" value="1"/>
</dbReference>
<dbReference type="RefSeq" id="WP_039369085.1">
    <property type="nucleotide sequence ID" value="NZ_JWTA01000008.1"/>
</dbReference>
<dbReference type="EMBL" id="JWTA01000008">
    <property type="protein sequence ID" value="KIC62718.1"/>
    <property type="molecule type" value="Genomic_DNA"/>
</dbReference>
<comment type="caution">
    <text evidence="4">The sequence shown here is derived from an EMBL/GenBank/DDBJ whole genome shotgun (WGS) entry which is preliminary data.</text>
</comment>
<reference evidence="4 5" key="1">
    <citation type="submission" date="2014-12" db="EMBL/GenBank/DDBJ databases">
        <title>Genome sequencing of Chryseobacterium taiwanense TPW19.</title>
        <authorList>
            <person name="Tan P.W."/>
            <person name="Chan K.-G."/>
        </authorList>
    </citation>
    <scope>NUCLEOTIDE SEQUENCE [LARGE SCALE GENOMIC DNA]</scope>
    <source>
        <strain evidence="4 5">TPW19</strain>
    </source>
</reference>
<proteinExistence type="predicted"/>
<dbReference type="Proteomes" id="UP000031167">
    <property type="component" value="Unassembled WGS sequence"/>
</dbReference>
<evidence type="ECO:0000313" key="4">
    <source>
        <dbReference type="EMBL" id="KIC62718.1"/>
    </source>
</evidence>
<organism evidence="4 5">
    <name type="scientific">Chryseobacterium taiwanense</name>
    <dbReference type="NCBI Taxonomy" id="363331"/>
    <lineage>
        <taxon>Bacteria</taxon>
        <taxon>Pseudomonadati</taxon>
        <taxon>Bacteroidota</taxon>
        <taxon>Flavobacteriia</taxon>
        <taxon>Flavobacteriales</taxon>
        <taxon>Weeksellaceae</taxon>
        <taxon>Chryseobacterium group</taxon>
        <taxon>Chryseobacterium</taxon>
    </lineage>
</organism>
<feature type="compositionally biased region" description="Polar residues" evidence="2">
    <location>
        <begin position="487"/>
        <end position="504"/>
    </location>
</feature>
<dbReference type="NCBIfam" id="TIGR04183">
    <property type="entry name" value="Por_Secre_tail"/>
    <property type="match status" value="1"/>
</dbReference>
<evidence type="ECO:0000313" key="5">
    <source>
        <dbReference type="Proteomes" id="UP000031167"/>
    </source>
</evidence>
<accession>A0A0B4E7W3</accession>
<feature type="domain" description="Secretion system C-terminal sorting" evidence="3">
    <location>
        <begin position="623"/>
        <end position="689"/>
    </location>
</feature>
<sequence length="691" mass="73660">MYTIAHQLIKKWGIGFGLLVLGNLHAQQWENVGGTAAVSAGGSSFNNLVIDNVGNYYLSYYDLSVSKGSVQKFNGTSWAYVGGSAGITTSYATYNSLSIDPSGTNIYYTNQGTGFEARQFNGSSWVVLPKVSTSTTNYQASAVSASNVLVTYGSYGSGTVKRYVNGAWEQVGNAGFSSGAEFAEMVIGTNNIIYTANVSSGLKVYQNSVNASASDAWSLVGGSIVDNASSGEQYTSDLAIDGNNNLYVAYVSTTSAGKKVNVKKFDGTSWTQVGNANFSNGITQHVALAVTASGTPYVVASRWENDNFLRNTVYKLDTATQNWVTFGGDFISAGQATYNDLTVDNINNYLVLAYSENNTIVKRIALSTNTSPVCNNTDPGNTPGDIGCVTFNYNAQSITYATVRGADGKIWLQQNLGSTKVASSLTDEEAYGDLFQWGRWADGHQKRNSVLNGTAPSPNNPQGITAGSASFYSAGYNSGSNWWSNGQTSDTWDGETTSSANGTTGVDPCKEIGTNWRLPSIGEVENVVSAENISDINSALSSNLKLVPAGMRDYSGIFSPGTRLYLWSSTSSPYTGSGQHLYISPNVAITNSMGRDGGQSVRCVKDFTALGTTENTPKINVGIYPNPTKGILYIKADTLIDNVNVYNVAGQKLNVKFNSNQIDLESVPKGVYIVEIKLKGGNTLTKKIIKN</sequence>
<dbReference type="InterPro" id="IPR026444">
    <property type="entry name" value="Secre_tail"/>
</dbReference>
<dbReference type="STRING" id="363331.RM51_11040"/>
<evidence type="ECO:0000259" key="3">
    <source>
        <dbReference type="Pfam" id="PF18962"/>
    </source>
</evidence>